<proteinExistence type="predicted"/>
<sequence>MSSELQELTEKCLCRAKDFDNWIARNLPKRVGTRHQLSSELADLNRKRCRELKNLNLAASMPVAVAVYGASQAGKSLFVGRLLESRKPGETVLGFDPKDAPIPDLDFLNDFNPQGGGEATAVVTRFTLGKGLTDAMKAEGYPIMGRMLNRSDLLKSLARGFKGECKSDDQEQVWDGDQVERLLKDDLHRSYPSEVVDTDWRLDICEAHDFLVKEYCDRSIAISEDALADLMRRYPLNHQGYVKLCCHLFWYDMELLNNLFVKLLGLRDEVGGDSDLVFMEWDVIPYILDSLAPDEFKHKRLPHTSWNDFGAVHKDGKVLVGKGGGNRLDLRLFQGLICELVVPLYAENLTDQVRHLFETADVLDIPGAVGDAGRARLSADQLQKKAETSQTPPEYEILKRGRVGYLFEKYAAEKQIVSLAYMQRWGNITAKSEIGPQLDKWGKSTYGPAWPRAMGTSKETRNALYIAMTQIDKECSWNAAPKTEVFDGIIHGQLAANLHFMVGFGGDSTPFDNVYLLRHPGKTDRNPAFTDADHEKNWKAEFLDSSAVRKHVANPGEKWDAAFTDDGGVALYLKELTQSIDGEAHRKRLKLSLDNHWSALSSEMERLFVDPSLAKVKKRMQESTEKIIDWFERDNTGWRSKYFRDAISCDPALIAGTISDAMGTMAIQNKVDYEEVVSEVMMKWESSRKWEDMLLLCREADIKVDVFTHYAGYLKDYITQCCSKELAASLKEMVGDDVSPGSLVENPKDYRQAIYSTMVFDDYLLTPGPREGFSDSPAESAAGNYLISSTIPSRYSRILLERLSQGLGEEGLVDPPAGNDELIELISSL</sequence>
<dbReference type="Pfam" id="PF10139">
    <property type="entry name" value="Virul_Fac"/>
    <property type="match status" value="2"/>
</dbReference>
<dbReference type="Proteomes" id="UP000366872">
    <property type="component" value="Unassembled WGS sequence"/>
</dbReference>
<dbReference type="AlphaFoldDB" id="A0A6C2TXA3"/>
<evidence type="ECO:0000313" key="1">
    <source>
        <dbReference type="EMBL" id="VGO11941.1"/>
    </source>
</evidence>
<dbReference type="EMBL" id="CAAHFG010000001">
    <property type="protein sequence ID" value="VGO11941.1"/>
    <property type="molecule type" value="Genomic_DNA"/>
</dbReference>
<accession>A0A6C2TXA3</accession>
<name>A0A6C2TXA3_PONDE</name>
<dbReference type="InterPro" id="IPR017030">
    <property type="entry name" value="Vir_effector_SfrC"/>
</dbReference>
<protein>
    <submittedName>
        <fullName evidence="1">Uncharacterized protein</fullName>
    </submittedName>
</protein>
<evidence type="ECO:0000313" key="2">
    <source>
        <dbReference type="Proteomes" id="UP000366872"/>
    </source>
</evidence>
<reference evidence="1 2" key="1">
    <citation type="submission" date="2019-04" db="EMBL/GenBank/DDBJ databases">
        <authorList>
            <person name="Van Vliet M D."/>
        </authorList>
    </citation>
    <scope>NUCLEOTIDE SEQUENCE [LARGE SCALE GENOMIC DNA]</scope>
    <source>
        <strain evidence="1 2">F1</strain>
    </source>
</reference>
<keyword evidence="2" id="KW-1185">Reference proteome</keyword>
<organism evidence="1 2">
    <name type="scientific">Pontiella desulfatans</name>
    <dbReference type="NCBI Taxonomy" id="2750659"/>
    <lineage>
        <taxon>Bacteria</taxon>
        <taxon>Pseudomonadati</taxon>
        <taxon>Kiritimatiellota</taxon>
        <taxon>Kiritimatiellia</taxon>
        <taxon>Kiritimatiellales</taxon>
        <taxon>Pontiellaceae</taxon>
        <taxon>Pontiella</taxon>
    </lineage>
</organism>
<gene>
    <name evidence="1" type="ORF">PDESU_00489</name>
</gene>
<dbReference type="RefSeq" id="WP_168441903.1">
    <property type="nucleotide sequence ID" value="NZ_CAAHFG010000001.1"/>
</dbReference>